<feature type="compositionally biased region" description="Acidic residues" evidence="3">
    <location>
        <begin position="480"/>
        <end position="505"/>
    </location>
</feature>
<dbReference type="SMART" id="SM00490">
    <property type="entry name" value="HELICc"/>
    <property type="match status" value="1"/>
</dbReference>
<dbReference type="SUPFAM" id="SSF52540">
    <property type="entry name" value="P-loop containing nucleoside triphosphate hydrolases"/>
    <property type="match status" value="2"/>
</dbReference>
<dbReference type="Gene3D" id="1.20.120.1080">
    <property type="match status" value="1"/>
</dbReference>
<dbReference type="InterPro" id="IPR002110">
    <property type="entry name" value="Ankyrin_rpt"/>
</dbReference>
<evidence type="ECO:0000259" key="4">
    <source>
        <dbReference type="PROSITE" id="PS50882"/>
    </source>
</evidence>
<dbReference type="PROSITE" id="PS51061">
    <property type="entry name" value="R3H"/>
    <property type="match status" value="1"/>
</dbReference>
<feature type="compositionally biased region" description="Basic and acidic residues" evidence="3">
    <location>
        <begin position="1164"/>
        <end position="1181"/>
    </location>
</feature>
<dbReference type="CDD" id="cd18791">
    <property type="entry name" value="SF2_C_RHA"/>
    <property type="match status" value="1"/>
</dbReference>
<feature type="domain" description="R3H" evidence="5">
    <location>
        <begin position="20"/>
        <end position="84"/>
    </location>
</feature>
<feature type="compositionally biased region" description="Basic and acidic residues" evidence="3">
    <location>
        <begin position="1283"/>
        <end position="1307"/>
    </location>
</feature>
<feature type="domain" description="Helicase C-terminal" evidence="7">
    <location>
        <begin position="698"/>
        <end position="869"/>
    </location>
</feature>
<evidence type="ECO:0000313" key="9">
    <source>
        <dbReference type="Proteomes" id="UP001159405"/>
    </source>
</evidence>
<feature type="compositionally biased region" description="Polar residues" evidence="3">
    <location>
        <begin position="1322"/>
        <end position="1332"/>
    </location>
</feature>
<accession>A0ABN8NK39</accession>
<keyword evidence="2" id="KW-0067">ATP-binding</keyword>
<feature type="compositionally biased region" description="Low complexity" evidence="3">
    <location>
        <begin position="1485"/>
        <end position="1496"/>
    </location>
</feature>
<dbReference type="PROSITE" id="PS51194">
    <property type="entry name" value="HELICASE_CTER"/>
    <property type="match status" value="1"/>
</dbReference>
<dbReference type="Pfam" id="PF04146">
    <property type="entry name" value="YTH"/>
    <property type="match status" value="1"/>
</dbReference>
<reference evidence="8 9" key="1">
    <citation type="submission" date="2022-05" db="EMBL/GenBank/DDBJ databases">
        <authorList>
            <consortium name="Genoscope - CEA"/>
            <person name="William W."/>
        </authorList>
    </citation>
    <scope>NUCLEOTIDE SEQUENCE [LARGE SCALE GENOMIC DNA]</scope>
</reference>
<dbReference type="Proteomes" id="UP001159405">
    <property type="component" value="Unassembled WGS sequence"/>
</dbReference>
<protein>
    <recommendedName>
        <fullName evidence="10">RNA helicase</fullName>
    </recommendedName>
</protein>
<evidence type="ECO:0000256" key="2">
    <source>
        <dbReference type="ARBA" id="ARBA00022840"/>
    </source>
</evidence>
<dbReference type="InterPro" id="IPR014001">
    <property type="entry name" value="Helicase_ATP-bd"/>
</dbReference>
<feature type="compositionally biased region" description="Basic and acidic residues" evidence="3">
    <location>
        <begin position="386"/>
        <end position="411"/>
    </location>
</feature>
<gene>
    <name evidence="8" type="ORF">PLOB_00018814</name>
</gene>
<dbReference type="Gene3D" id="3.30.1370.50">
    <property type="entry name" value="R3H-like domain"/>
    <property type="match status" value="1"/>
</dbReference>
<dbReference type="PROSITE" id="PS51192">
    <property type="entry name" value="HELICASE_ATP_BIND_1"/>
    <property type="match status" value="1"/>
</dbReference>
<organism evidence="8 9">
    <name type="scientific">Porites lobata</name>
    <dbReference type="NCBI Taxonomy" id="104759"/>
    <lineage>
        <taxon>Eukaryota</taxon>
        <taxon>Metazoa</taxon>
        <taxon>Cnidaria</taxon>
        <taxon>Anthozoa</taxon>
        <taxon>Hexacorallia</taxon>
        <taxon>Scleractinia</taxon>
        <taxon>Fungiina</taxon>
        <taxon>Poritidae</taxon>
        <taxon>Porites</taxon>
    </lineage>
</organism>
<dbReference type="SMART" id="SM00847">
    <property type="entry name" value="HA2"/>
    <property type="match status" value="1"/>
</dbReference>
<dbReference type="Pfam" id="PF21010">
    <property type="entry name" value="HA2_C"/>
    <property type="match status" value="1"/>
</dbReference>
<dbReference type="InterPro" id="IPR007275">
    <property type="entry name" value="YTH_domain"/>
</dbReference>
<feature type="region of interest" description="Disordered" evidence="3">
    <location>
        <begin position="439"/>
        <end position="459"/>
    </location>
</feature>
<evidence type="ECO:0000313" key="8">
    <source>
        <dbReference type="EMBL" id="CAH3109713.1"/>
    </source>
</evidence>
<evidence type="ECO:0000256" key="1">
    <source>
        <dbReference type="ARBA" id="ARBA00022741"/>
    </source>
</evidence>
<dbReference type="CDD" id="cd21134">
    <property type="entry name" value="YTH"/>
    <property type="match status" value="1"/>
</dbReference>
<dbReference type="PANTHER" id="PTHR18934:SF213">
    <property type="entry name" value="3'-5' RNA HELICASE YTHDC2"/>
    <property type="match status" value="1"/>
</dbReference>
<dbReference type="Pfam" id="PF07717">
    <property type="entry name" value="OB_NTP_bind"/>
    <property type="match status" value="1"/>
</dbReference>
<keyword evidence="9" id="KW-1185">Reference proteome</keyword>
<feature type="region of interest" description="Disordered" evidence="3">
    <location>
        <begin position="480"/>
        <end position="508"/>
    </location>
</feature>
<dbReference type="EMBL" id="CALNXK010000022">
    <property type="protein sequence ID" value="CAH3109713.1"/>
    <property type="molecule type" value="Genomic_DNA"/>
</dbReference>
<feature type="compositionally biased region" description="Acidic residues" evidence="3">
    <location>
        <begin position="523"/>
        <end position="549"/>
    </location>
</feature>
<dbReference type="Pfam" id="PF01424">
    <property type="entry name" value="R3H"/>
    <property type="match status" value="1"/>
</dbReference>
<dbReference type="InterPro" id="IPR036770">
    <property type="entry name" value="Ankyrin_rpt-contain_sf"/>
</dbReference>
<feature type="region of interest" description="Disordered" evidence="3">
    <location>
        <begin position="521"/>
        <end position="552"/>
    </location>
</feature>
<dbReference type="Gene3D" id="1.25.40.20">
    <property type="entry name" value="Ankyrin repeat-containing domain"/>
    <property type="match status" value="1"/>
</dbReference>
<evidence type="ECO:0000259" key="7">
    <source>
        <dbReference type="PROSITE" id="PS51194"/>
    </source>
</evidence>
<dbReference type="InterPro" id="IPR027417">
    <property type="entry name" value="P-loop_NTPase"/>
</dbReference>
<evidence type="ECO:0000256" key="3">
    <source>
        <dbReference type="SAM" id="MobiDB-lite"/>
    </source>
</evidence>
<evidence type="ECO:0000259" key="6">
    <source>
        <dbReference type="PROSITE" id="PS51192"/>
    </source>
</evidence>
<proteinExistence type="predicted"/>
<comment type="caution">
    <text evidence="8">The sequence shown here is derived from an EMBL/GenBank/DDBJ whole genome shotgun (WGS) entry which is preliminary data.</text>
</comment>
<feature type="region of interest" description="Disordered" evidence="3">
    <location>
        <begin position="1477"/>
        <end position="1518"/>
    </location>
</feature>
<dbReference type="InterPro" id="IPR036867">
    <property type="entry name" value="R3H_dom_sf"/>
</dbReference>
<dbReference type="Pfam" id="PF04408">
    <property type="entry name" value="WHD_HA2"/>
    <property type="match status" value="1"/>
</dbReference>
<dbReference type="InterPro" id="IPR007502">
    <property type="entry name" value="Helicase-assoc_dom"/>
</dbReference>
<dbReference type="Gene3D" id="3.10.590.10">
    <property type="entry name" value="ph1033 like domains"/>
    <property type="match status" value="1"/>
</dbReference>
<dbReference type="Pfam" id="PF00271">
    <property type="entry name" value="Helicase_C"/>
    <property type="match status" value="1"/>
</dbReference>
<dbReference type="SMART" id="SM00248">
    <property type="entry name" value="ANK"/>
    <property type="match status" value="2"/>
</dbReference>
<dbReference type="SMART" id="SM00487">
    <property type="entry name" value="DEXDc"/>
    <property type="match status" value="1"/>
</dbReference>
<feature type="region of interest" description="Disordered" evidence="3">
    <location>
        <begin position="377"/>
        <end position="420"/>
    </location>
</feature>
<dbReference type="InterPro" id="IPR011709">
    <property type="entry name" value="DEAD-box_helicase_OB_fold"/>
</dbReference>
<sequence length="1623" mass="182365">MATTGPSKTSRKQREICVKEEFKIAVKIALDRFRFEETQKVLEFPSSFTSVERAYVHRLCQNLGLKSKSKGKGSSRYLTVAKKDVTTGTCNSLLKLSSNAIQQIEHLSKKFPLNIKEKQELQPKTERSTVTFDTGRSSRENKVVGKLNNNTPAVPPVVKENELLSFRKSLPIYELREQILKLISDNQVVLISGETGSGKTTQVPQFILEDASAQSTPCRIVCTQPRRISALSVSERVATERGERLGQTVGYQIRLDNRISPKTLLTYCTTGVLLRTLMSGDNSLSFVTHVIVDEIHERDRFSDFLMIAMRDLLTVNRRLKLILMSAALDINLFIEYFGKCPVVHVPGRCYEVKTCFLEDVLRMTSYCNKEMAKHMKEMTKAQNKSGTEDTHKNATPSPKKEVSTLDKKAGEPENGGNVILEKLSSPIVDNLESDRTFEDELQPTEDLEFEDEPEFPVEEELADGEEIDQDILLEGEEECDNDANLEGDDEDIDEEDVVEEEEKADDGEVKELEACLEIIKLDDAEDDNVQAEANDDSNDKQDEESDNEEQYLREEMDNSISEAWLNGDEESFVQILYLIMHENISVDYQHSETQATALMVASGRGCSGVVEQLLNLGANPHIKEPKNGWTAVDWAKKWEHAEVIELLESYMSSPKVPYVDETALEMESNEISEESKELLSIYHKTFDDDRVDLDLIITLLTYICTNEKEGAVLVFLPGYDEIITLRDTLIAHKEFGNSKRYQIYTLHSSMQPSEQRKVFRKLPQTMRKIILSTNIAETSITIDDVVFVIDSGKVKEKAFDALTSVSTLHPVWVSKASAIQRKGRAGRCSPGMCFHLFSRVRYDNLLDYQIPELLRTPLQELCLHTKLLASPNTSIADFLSKAPEAPPFLVLRNAVALLKTIDALDQWEDLTDLGRHLVDLPLSPQLGKMILYAVVLKCLDPVVTIACALAYRDPFILPMYPAERRAAAAARKRFILDQFSDHLVFVQVFRGWQRARSEGYDKTYCRRNYLSQATMEMMAGMRSQILGQLKIAGFIRPRGAGDIRDLNSNSNNLAVVKAALCAGTFPQVVRVDRSTNKLTTQKESKARFHNSSILYQPPAHGDTVSTAQAKAIAKLPSDWLIYEEMSRLYTTVTVKCCSLVSPITVALFTGPSLSSEHVTQDFSASRDSERYPGDSLGRDSESSDSETEEKEGERNGRKGVVFKLDDWIALSASQEDVNNVTYLRHKLQAFFVRRIRSPSRPWSQVDEMIVRAITAVLTSEEQIMNPTLYPRQRRTRPGIESGPDSRSRIDRTRRPEQFSPSRERLRDNSGSGPRGKSERPFSPQNGKTSSDGWMSRPAQLSDKLSEARYFIMKCNNQRNLDISMAKGIWATTLANEKKLNRAFKESKRVILVFSVQGSGHFQGYAQMTSAIGKDKSPEFGSSSLSGVFSVEWIKKASIPFQQAHHLVNPWNDHKKVQISRDGQELEPKVGEELCKLWDVDQASPSGRTPRSTNNTSRRGKPSVQTQPDPHPSPSHWQATQANVGYPAIQQVYTTHTPSLPIPVPIPSARHAIPAHYTRQVVAAQPMAVHTHAAVPFGAHAVALQSQFRSAAPRYPGTIVQPPNMRTMGPPPRGTRAPFNASRK</sequence>
<feature type="region of interest" description="Disordered" evidence="3">
    <location>
        <begin position="1593"/>
        <end position="1623"/>
    </location>
</feature>
<dbReference type="SMART" id="SM00393">
    <property type="entry name" value="R3H"/>
    <property type="match status" value="1"/>
</dbReference>
<dbReference type="InterPro" id="IPR048333">
    <property type="entry name" value="HA2_WH"/>
</dbReference>
<dbReference type="InterPro" id="IPR001650">
    <property type="entry name" value="Helicase_C-like"/>
</dbReference>
<name>A0ABN8NK39_9CNID</name>
<keyword evidence="1" id="KW-0547">Nucleotide-binding</keyword>
<feature type="domain" description="Helicase ATP-binding" evidence="6">
    <location>
        <begin position="180"/>
        <end position="346"/>
    </location>
</feature>
<evidence type="ECO:0000259" key="5">
    <source>
        <dbReference type="PROSITE" id="PS51061"/>
    </source>
</evidence>
<feature type="region of interest" description="Disordered" evidence="3">
    <location>
        <begin position="1264"/>
        <end position="1337"/>
    </location>
</feature>
<dbReference type="PROSITE" id="PS50882">
    <property type="entry name" value="YTH"/>
    <property type="match status" value="1"/>
</dbReference>
<dbReference type="PANTHER" id="PTHR18934">
    <property type="entry name" value="ATP-DEPENDENT RNA HELICASE"/>
    <property type="match status" value="1"/>
</dbReference>
<dbReference type="InterPro" id="IPR001374">
    <property type="entry name" value="R3H_dom"/>
</dbReference>
<dbReference type="Pfam" id="PF00270">
    <property type="entry name" value="DEAD"/>
    <property type="match status" value="1"/>
</dbReference>
<dbReference type="InterPro" id="IPR011545">
    <property type="entry name" value="DEAD/DEAH_box_helicase_dom"/>
</dbReference>
<dbReference type="Pfam" id="PF12796">
    <property type="entry name" value="Ank_2"/>
    <property type="match status" value="1"/>
</dbReference>
<dbReference type="SUPFAM" id="SSF82708">
    <property type="entry name" value="R3H domain"/>
    <property type="match status" value="1"/>
</dbReference>
<evidence type="ECO:0008006" key="10">
    <source>
        <dbReference type="Google" id="ProtNLM"/>
    </source>
</evidence>
<dbReference type="Gene3D" id="3.40.50.300">
    <property type="entry name" value="P-loop containing nucleotide triphosphate hydrolases"/>
    <property type="match status" value="2"/>
</dbReference>
<feature type="domain" description="YTH" evidence="4">
    <location>
        <begin position="1347"/>
        <end position="1477"/>
    </location>
</feature>
<feature type="region of interest" description="Disordered" evidence="3">
    <location>
        <begin position="1158"/>
        <end position="1196"/>
    </location>
</feature>
<dbReference type="SUPFAM" id="SSF48403">
    <property type="entry name" value="Ankyrin repeat"/>
    <property type="match status" value="1"/>
</dbReference>